<reference evidence="1" key="2">
    <citation type="journal article" date="2023" name="IMA Fungus">
        <title>Comparative genomic study of the Penicillium genus elucidates a diverse pangenome and 15 lateral gene transfer events.</title>
        <authorList>
            <person name="Petersen C."/>
            <person name="Sorensen T."/>
            <person name="Nielsen M.R."/>
            <person name="Sondergaard T.E."/>
            <person name="Sorensen J.L."/>
            <person name="Fitzpatrick D.A."/>
            <person name="Frisvad J.C."/>
            <person name="Nielsen K.L."/>
        </authorList>
    </citation>
    <scope>NUCLEOTIDE SEQUENCE</scope>
    <source>
        <strain evidence="1">IBT 22155</strain>
    </source>
</reference>
<dbReference type="GeneID" id="81408417"/>
<gene>
    <name evidence="1" type="ORF">N7515_008503</name>
</gene>
<dbReference type="InterPro" id="IPR011042">
    <property type="entry name" value="6-blade_b-propeller_TolB-like"/>
</dbReference>
<sequence>MAFGTAFSLGLVALVAFLAGPIGHFIRITGIFLTPNPTILAEGQVPLYIEDTTHCEDLHHYRPANLLFTACEDDRNTRFKWFPPLGSFVPVSAQGSIHVIDPRTLKSTRLSFEDFKGPFITHGIDVIEDPERPDAVYIFAVNHIPNPDYTASEKPKGINKSNSQIELFHHVLDSGSARHIRSINHPLIKTPNDIYAESPVSFYVTNDHFYRDGPMRLVEDVWRKATWSDIIHVQIADLSKDGPIDVSVALTGLFNNNGLGHGRTEKEIVISSAMGGELYLGTLEGNRSISVHTTVSFDTLTDNPSYYEDPYGAEGYDASGFVVAGISQAVKAVSQATDPDATAAVQVWYMGLNKGTGVWEKRLLFEDDGSRIRSASAAVLIPVENEGGRKLARLFVTGFMSERILVVPVEL</sequence>
<dbReference type="AlphaFoldDB" id="A0A9W9GNE6"/>
<evidence type="ECO:0000313" key="2">
    <source>
        <dbReference type="Proteomes" id="UP001149079"/>
    </source>
</evidence>
<dbReference type="EMBL" id="JAPQKL010000006">
    <property type="protein sequence ID" value="KAJ5124678.1"/>
    <property type="molecule type" value="Genomic_DNA"/>
</dbReference>
<keyword evidence="2" id="KW-1185">Reference proteome</keyword>
<organism evidence="1 2">
    <name type="scientific">Penicillium bovifimosum</name>
    <dbReference type="NCBI Taxonomy" id="126998"/>
    <lineage>
        <taxon>Eukaryota</taxon>
        <taxon>Fungi</taxon>
        <taxon>Dikarya</taxon>
        <taxon>Ascomycota</taxon>
        <taxon>Pezizomycotina</taxon>
        <taxon>Eurotiomycetes</taxon>
        <taxon>Eurotiomycetidae</taxon>
        <taxon>Eurotiales</taxon>
        <taxon>Aspergillaceae</taxon>
        <taxon>Penicillium</taxon>
    </lineage>
</organism>
<dbReference type="OrthoDB" id="5307922at2759"/>
<name>A0A9W9GNE6_9EURO</name>
<dbReference type="PANTHER" id="PTHR11799:SF12">
    <property type="entry name" value="PARAOXONASE-RELATED"/>
    <property type="match status" value="1"/>
</dbReference>
<dbReference type="Gene3D" id="2.120.10.30">
    <property type="entry name" value="TolB, C-terminal domain"/>
    <property type="match status" value="1"/>
</dbReference>
<reference evidence="1" key="1">
    <citation type="submission" date="2022-11" db="EMBL/GenBank/DDBJ databases">
        <authorList>
            <person name="Petersen C."/>
        </authorList>
    </citation>
    <scope>NUCLEOTIDE SEQUENCE</scope>
    <source>
        <strain evidence="1">IBT 22155</strain>
    </source>
</reference>
<dbReference type="SUPFAM" id="SSF63829">
    <property type="entry name" value="Calcium-dependent phosphotriesterase"/>
    <property type="match status" value="1"/>
</dbReference>
<comment type="caution">
    <text evidence="1">The sequence shown here is derived from an EMBL/GenBank/DDBJ whole genome shotgun (WGS) entry which is preliminary data.</text>
</comment>
<evidence type="ECO:0008006" key="3">
    <source>
        <dbReference type="Google" id="ProtNLM"/>
    </source>
</evidence>
<protein>
    <recommendedName>
        <fullName evidence="3">Serum paraoxonase/arylesterase family protein</fullName>
    </recommendedName>
</protein>
<dbReference type="Proteomes" id="UP001149079">
    <property type="component" value="Unassembled WGS sequence"/>
</dbReference>
<dbReference type="InterPro" id="IPR051288">
    <property type="entry name" value="Serum_paraoxonase/arylesterase"/>
</dbReference>
<accession>A0A9W9GNE6</accession>
<dbReference type="PANTHER" id="PTHR11799">
    <property type="entry name" value="PARAOXONASE"/>
    <property type="match status" value="1"/>
</dbReference>
<proteinExistence type="predicted"/>
<dbReference type="RefSeq" id="XP_056519077.1">
    <property type="nucleotide sequence ID" value="XM_056669247.1"/>
</dbReference>
<evidence type="ECO:0000313" key="1">
    <source>
        <dbReference type="EMBL" id="KAJ5124678.1"/>
    </source>
</evidence>